<protein>
    <submittedName>
        <fullName evidence="2">Uncharacterized protein</fullName>
    </submittedName>
</protein>
<feature type="compositionally biased region" description="Basic and acidic residues" evidence="1">
    <location>
        <begin position="159"/>
        <end position="168"/>
    </location>
</feature>
<feature type="compositionally biased region" description="Basic and acidic residues" evidence="1">
    <location>
        <begin position="186"/>
        <end position="195"/>
    </location>
</feature>
<proteinExistence type="predicted"/>
<organism evidence="2 3">
    <name type="scientific">Sclerotinia sclerotiorum (strain ATCC 18683 / 1980 / Ss-1)</name>
    <name type="common">White mold</name>
    <name type="synonym">Whetzelinia sclerotiorum</name>
    <dbReference type="NCBI Taxonomy" id="665079"/>
    <lineage>
        <taxon>Eukaryota</taxon>
        <taxon>Fungi</taxon>
        <taxon>Dikarya</taxon>
        <taxon>Ascomycota</taxon>
        <taxon>Pezizomycotina</taxon>
        <taxon>Leotiomycetes</taxon>
        <taxon>Helotiales</taxon>
        <taxon>Sclerotiniaceae</taxon>
        <taxon>Sclerotinia</taxon>
    </lineage>
</organism>
<dbReference type="OMA" id="CYYWTEK"/>
<dbReference type="AlphaFoldDB" id="A0A1D9PZU2"/>
<name>A0A1D9PZU2_SCLS1</name>
<evidence type="ECO:0000313" key="2">
    <source>
        <dbReference type="EMBL" id="APA08072.1"/>
    </source>
</evidence>
<dbReference type="Proteomes" id="UP000177798">
    <property type="component" value="Chromosome 3"/>
</dbReference>
<feature type="region of interest" description="Disordered" evidence="1">
    <location>
        <begin position="104"/>
        <end position="217"/>
    </location>
</feature>
<dbReference type="RefSeq" id="XP_001598191.1">
    <property type="nucleotide sequence ID" value="XM_001598141.1"/>
</dbReference>
<dbReference type="VEuPathDB" id="FungiDB:sscle_03g028420"/>
<dbReference type="KEGG" id="ssl:SS1G_00277"/>
<gene>
    <name evidence="2" type="ORF">sscle_03g028420</name>
</gene>
<evidence type="ECO:0000256" key="1">
    <source>
        <dbReference type="SAM" id="MobiDB-lite"/>
    </source>
</evidence>
<reference evidence="3" key="1">
    <citation type="journal article" date="2017" name="Genome Biol. Evol.">
        <title>The complete genome sequence of the phytopathogenic fungus Sclerotinia sclerotiorum reveals insights into the genome architecture of broad host range pathogens.</title>
        <authorList>
            <person name="Derbyshire M."/>
            <person name="Denton-Giles M."/>
            <person name="Hegedus D."/>
            <person name="Seifbarghy S."/>
            <person name="Rollins J."/>
            <person name="van Kan J."/>
            <person name="Seidl M.F."/>
            <person name="Faino L."/>
            <person name="Mbengue M."/>
            <person name="Navaud O."/>
            <person name="Raffaele S."/>
            <person name="Hammond-Kosack K."/>
            <person name="Heard S."/>
            <person name="Oliver R."/>
        </authorList>
    </citation>
    <scope>NUCLEOTIDE SEQUENCE [LARGE SCALE GENOMIC DNA]</scope>
    <source>
        <strain evidence="3">ATCC 18683 / 1980 / Ss-1</strain>
    </source>
</reference>
<dbReference type="OrthoDB" id="3531136at2759"/>
<accession>A0A1D9PZU2</accession>
<sequence length="287" mass="31237">MTIIKLCSIYPYFETDGFDRAYIAELASVASQYPASGLDFCYYWTEKVFWDRFQLSSAYGEFPGRYGGPGYITQQQIGSIQMPLTPVSAQKVLGITPTSFQQTLETSSRAAEPAGLIPGQAPEVPGAYRTPASVPTQERVDLSAIPSAPHFEQASQEPGRNDIGDYLKPKGPSASSPTQTTQYLARETHKHDSSRDPQAISENPRLSVESDPRIESPSSLLAARLASPGTPNHSSVSTVALSAPNTSFEPLPPLLNPDLLYKDPTTGEVITMKIYDTYKGMSSSYLK</sequence>
<evidence type="ECO:0000313" key="3">
    <source>
        <dbReference type="Proteomes" id="UP000177798"/>
    </source>
</evidence>
<dbReference type="EMBL" id="CP017816">
    <property type="protein sequence ID" value="APA08072.1"/>
    <property type="molecule type" value="Genomic_DNA"/>
</dbReference>
<feature type="compositionally biased region" description="Polar residues" evidence="1">
    <location>
        <begin position="173"/>
        <end position="183"/>
    </location>
</feature>